<keyword evidence="4" id="KW-0573">Peptidoglycan synthesis</keyword>
<comment type="caution">
    <text evidence="7">The sequence shown here is derived from an EMBL/GenBank/DDBJ whole genome shotgun (WGS) entry which is preliminary data.</text>
</comment>
<name>A0ABV1DZN8_9FIRM</name>
<evidence type="ECO:0000313" key="7">
    <source>
        <dbReference type="EMBL" id="MEQ2439817.1"/>
    </source>
</evidence>
<comment type="similarity">
    <text evidence="1">Belongs to the FemABX family.</text>
</comment>
<accession>A0ABV1DZN8</accession>
<dbReference type="Pfam" id="PF02388">
    <property type="entry name" value="FemAB"/>
    <property type="match status" value="2"/>
</dbReference>
<evidence type="ECO:0000313" key="8">
    <source>
        <dbReference type="Proteomes" id="UP001489509"/>
    </source>
</evidence>
<keyword evidence="3" id="KW-0133">Cell shape</keyword>
<evidence type="ECO:0000256" key="3">
    <source>
        <dbReference type="ARBA" id="ARBA00022960"/>
    </source>
</evidence>
<dbReference type="PANTHER" id="PTHR36174:SF1">
    <property type="entry name" value="LIPID II:GLYCINE GLYCYLTRANSFERASE"/>
    <property type="match status" value="1"/>
</dbReference>
<dbReference type="PANTHER" id="PTHR36174">
    <property type="entry name" value="LIPID II:GLYCINE GLYCYLTRANSFERASE"/>
    <property type="match status" value="1"/>
</dbReference>
<evidence type="ECO:0000256" key="1">
    <source>
        <dbReference type="ARBA" id="ARBA00009943"/>
    </source>
</evidence>
<keyword evidence="8" id="KW-1185">Reference proteome</keyword>
<dbReference type="PROSITE" id="PS51191">
    <property type="entry name" value="FEMABX"/>
    <property type="match status" value="1"/>
</dbReference>
<evidence type="ECO:0000256" key="5">
    <source>
        <dbReference type="ARBA" id="ARBA00023315"/>
    </source>
</evidence>
<keyword evidence="6" id="KW-0961">Cell wall biogenesis/degradation</keyword>
<dbReference type="InterPro" id="IPR016181">
    <property type="entry name" value="Acyl_CoA_acyltransferase"/>
</dbReference>
<evidence type="ECO:0000256" key="4">
    <source>
        <dbReference type="ARBA" id="ARBA00022984"/>
    </source>
</evidence>
<dbReference type="Proteomes" id="UP001489509">
    <property type="component" value="Unassembled WGS sequence"/>
</dbReference>
<protein>
    <submittedName>
        <fullName evidence="7">Peptidoglycan bridge formation glycyltransferase FemA/FemB family protein</fullName>
    </submittedName>
</protein>
<proteinExistence type="inferred from homology"/>
<gene>
    <name evidence="7" type="ORF">WMO26_03140</name>
</gene>
<dbReference type="SUPFAM" id="SSF55729">
    <property type="entry name" value="Acyl-CoA N-acyltransferases (Nat)"/>
    <property type="match status" value="2"/>
</dbReference>
<keyword evidence="5" id="KW-0012">Acyltransferase</keyword>
<sequence>MAYRFVTNLPRKEYEAYLQKASLVPLTQRPGWETVKSNWGHAFCGLYRDDTVIAAALILTRTMPMGLKLCYSPRGFLLDYEDREAVAQFAQGMKDYAKSQGAFAVKLDPFVLNSDRWGTDPQAVLSNLQAAGFVHKGFGKSLHDYFNPRFNMAVRLTDEEHNPLDPKALLKSFKKGARSYIGNYHKNRGVFFEKAGPEDDLSEFARLIGCTEKRQNVLLRSADYFRSIRDAFGEDTVVYYGKVNLPQFIAYTQGCIDKGQNVESNTRNRDQAQEARKERGDVVSLCGGLFVMPPKGEGIRVAEYLYGGSDLSLLPNLSTPNGMLYQVMLDCMEDRVDYLNLGGVEGTLDDALSEFKQKFAPEVLEFIGEFDLVVSPVKYKLFDKGLPAARSAMKKLRSVGKKG</sequence>
<dbReference type="InterPro" id="IPR050644">
    <property type="entry name" value="PG_Glycine_Bridge_Synth"/>
</dbReference>
<evidence type="ECO:0000256" key="2">
    <source>
        <dbReference type="ARBA" id="ARBA00022679"/>
    </source>
</evidence>
<organism evidence="7 8">
    <name type="scientific">Solibaculum intestinale</name>
    <dbReference type="NCBI Taxonomy" id="3133165"/>
    <lineage>
        <taxon>Bacteria</taxon>
        <taxon>Bacillati</taxon>
        <taxon>Bacillota</taxon>
        <taxon>Clostridia</taxon>
        <taxon>Eubacteriales</taxon>
        <taxon>Oscillospiraceae</taxon>
        <taxon>Solibaculum</taxon>
    </lineage>
</organism>
<dbReference type="Gene3D" id="3.40.630.30">
    <property type="match status" value="2"/>
</dbReference>
<keyword evidence="2" id="KW-0808">Transferase</keyword>
<dbReference type="RefSeq" id="WP_349218083.1">
    <property type="nucleotide sequence ID" value="NZ_JBBMFD010000003.1"/>
</dbReference>
<reference evidence="7 8" key="1">
    <citation type="submission" date="2024-03" db="EMBL/GenBank/DDBJ databases">
        <title>Human intestinal bacterial collection.</title>
        <authorList>
            <person name="Pauvert C."/>
            <person name="Hitch T.C.A."/>
            <person name="Clavel T."/>
        </authorList>
    </citation>
    <scope>NUCLEOTIDE SEQUENCE [LARGE SCALE GENOMIC DNA]</scope>
    <source>
        <strain evidence="7 8">CLA-JM-H44</strain>
    </source>
</reference>
<evidence type="ECO:0000256" key="6">
    <source>
        <dbReference type="ARBA" id="ARBA00023316"/>
    </source>
</evidence>
<dbReference type="EMBL" id="JBBMFD010000003">
    <property type="protein sequence ID" value="MEQ2439817.1"/>
    <property type="molecule type" value="Genomic_DNA"/>
</dbReference>
<dbReference type="InterPro" id="IPR003447">
    <property type="entry name" value="FEMABX"/>
</dbReference>